<dbReference type="InterPro" id="IPR037126">
    <property type="entry name" value="PdaC/RsiV-like_sf"/>
</dbReference>
<evidence type="ECO:0000313" key="4">
    <source>
        <dbReference type="Proteomes" id="UP001165652"/>
    </source>
</evidence>
<proteinExistence type="predicted"/>
<reference evidence="3" key="2">
    <citation type="submission" date="2023-02" db="EMBL/GenBank/DDBJ databases">
        <authorList>
            <person name="Rayyan A."/>
            <person name="Meyer T."/>
            <person name="Kyndt J.A."/>
        </authorList>
    </citation>
    <scope>NUCLEOTIDE SEQUENCE</scope>
    <source>
        <strain evidence="3">DSM 9987</strain>
    </source>
</reference>
<dbReference type="Gene3D" id="3.30.565.40">
    <property type="entry name" value="Fervidobacterium nodosum Rt17-B1 like"/>
    <property type="match status" value="1"/>
</dbReference>
<feature type="chain" id="PRO_5046115067" description="DUF3298 domain-containing protein" evidence="1">
    <location>
        <begin position="22"/>
        <end position="258"/>
    </location>
</feature>
<feature type="signal peptide" evidence="1">
    <location>
        <begin position="1"/>
        <end position="21"/>
    </location>
</feature>
<dbReference type="Proteomes" id="UP001165652">
    <property type="component" value="Unassembled WGS sequence"/>
</dbReference>
<evidence type="ECO:0000259" key="2">
    <source>
        <dbReference type="Pfam" id="PF11738"/>
    </source>
</evidence>
<evidence type="ECO:0000256" key="1">
    <source>
        <dbReference type="SAM" id="SignalP"/>
    </source>
</evidence>
<name>A0ABT5JI19_RHOTP</name>
<gene>
    <name evidence="3" type="ORF">PQJ73_24950</name>
</gene>
<keyword evidence="1" id="KW-0732">Signal</keyword>
<feature type="domain" description="DUF3298" evidence="2">
    <location>
        <begin position="205"/>
        <end position="232"/>
    </location>
</feature>
<dbReference type="EMBL" id="JAQQLI010000056">
    <property type="protein sequence ID" value="MDC7788944.1"/>
    <property type="molecule type" value="Genomic_DNA"/>
</dbReference>
<dbReference type="Pfam" id="PF11738">
    <property type="entry name" value="DUF3298"/>
    <property type="match status" value="1"/>
</dbReference>
<reference evidence="3" key="1">
    <citation type="journal article" date="2023" name="Microbiol Resour">
        <title>Genome Sequences of Rhodoplanes serenus and Two Thermotolerant Strains, Rhodoplanes tepidamans and 'Rhodoplanes cryptolactis,' Further Refine the Genus.</title>
        <authorList>
            <person name="Rayyan A.A."/>
            <person name="Kyndt J.A."/>
        </authorList>
    </citation>
    <scope>NUCLEOTIDE SEQUENCE</scope>
    <source>
        <strain evidence="3">DSM 9987</strain>
    </source>
</reference>
<keyword evidence="4" id="KW-1185">Reference proteome</keyword>
<dbReference type="Gene3D" id="3.90.640.20">
    <property type="entry name" value="Heat-shock cognate protein, ATPase"/>
    <property type="match status" value="1"/>
</dbReference>
<accession>A0ABT5JI19</accession>
<organism evidence="3 4">
    <name type="scientific">Rhodoplanes tepidamans</name>
    <name type="common">Rhodoplanes cryptolactis</name>
    <dbReference type="NCBI Taxonomy" id="200616"/>
    <lineage>
        <taxon>Bacteria</taxon>
        <taxon>Pseudomonadati</taxon>
        <taxon>Pseudomonadota</taxon>
        <taxon>Alphaproteobacteria</taxon>
        <taxon>Hyphomicrobiales</taxon>
        <taxon>Nitrobacteraceae</taxon>
        <taxon>Rhodoplanes</taxon>
    </lineage>
</organism>
<comment type="caution">
    <text evidence="3">The sequence shown here is derived from an EMBL/GenBank/DDBJ whole genome shotgun (WGS) entry which is preliminary data.</text>
</comment>
<sequence>MHLPRLLTAAAVALLVGIAPAAADTVMAVQTKYLDLKVEVDAGLKSAPGLFENLSAEGKKWGEANRRDADKAWRQDPSDFSDGRSWGFERSYTEVSRFSHYVGVLRRDYAFTGGAHPNTVVDTILWDTQAKKQVSVRPFFTETADNGPTLRALATLVRAAVAKEKKARDVPVAADPAKDEWLKEIRPSLLKLGPLVPAPSNEPGRSGGLEVHFSPYAVGAYAEGLYTVVIPWRAFEQYLSPEGRAVFGGEPPPPRKDD</sequence>
<dbReference type="RefSeq" id="WP_272779775.1">
    <property type="nucleotide sequence ID" value="NZ_JAQQLI010000056.1"/>
</dbReference>
<evidence type="ECO:0000313" key="3">
    <source>
        <dbReference type="EMBL" id="MDC7788944.1"/>
    </source>
</evidence>
<dbReference type="InterPro" id="IPR021729">
    <property type="entry name" value="DUF3298"/>
</dbReference>
<protein>
    <recommendedName>
        <fullName evidence="2">DUF3298 domain-containing protein</fullName>
    </recommendedName>
</protein>